<evidence type="ECO:0000313" key="1">
    <source>
        <dbReference type="EMBL" id="GBN38880.1"/>
    </source>
</evidence>
<keyword evidence="2" id="KW-1185">Reference proteome</keyword>
<gene>
    <name evidence="1" type="ORF">AVEN_254312_1</name>
</gene>
<reference evidence="1 2" key="1">
    <citation type="journal article" date="2019" name="Sci. Rep.">
        <title>Orb-weaving spider Araneus ventricosus genome elucidates the spidroin gene catalogue.</title>
        <authorList>
            <person name="Kono N."/>
            <person name="Nakamura H."/>
            <person name="Ohtoshi R."/>
            <person name="Moran D.A.P."/>
            <person name="Shinohara A."/>
            <person name="Yoshida Y."/>
            <person name="Fujiwara M."/>
            <person name="Mori M."/>
            <person name="Tomita M."/>
            <person name="Arakawa K."/>
        </authorList>
    </citation>
    <scope>NUCLEOTIDE SEQUENCE [LARGE SCALE GENOMIC DNA]</scope>
</reference>
<dbReference type="AlphaFoldDB" id="A0A4Y2NJZ3"/>
<dbReference type="EMBL" id="BGPR01009255">
    <property type="protein sequence ID" value="GBN38880.1"/>
    <property type="molecule type" value="Genomic_DNA"/>
</dbReference>
<proteinExistence type="predicted"/>
<accession>A0A4Y2NJZ3</accession>
<sequence length="111" mass="13193">MVRSTKLNFIGSTSRQIMSLVLKQLFGEFWYGCRDINAFPERQQHVLKSYLNFSTRYRSLSKVCLEKLKNVQRLKHRPLIYVIASIVKYHCVRQKPKPRTTTWNTAILIFN</sequence>
<dbReference type="Proteomes" id="UP000499080">
    <property type="component" value="Unassembled WGS sequence"/>
</dbReference>
<evidence type="ECO:0000313" key="2">
    <source>
        <dbReference type="Proteomes" id="UP000499080"/>
    </source>
</evidence>
<comment type="caution">
    <text evidence="1">The sequence shown here is derived from an EMBL/GenBank/DDBJ whole genome shotgun (WGS) entry which is preliminary data.</text>
</comment>
<protein>
    <submittedName>
        <fullName evidence="1">Uncharacterized protein</fullName>
    </submittedName>
</protein>
<organism evidence="1 2">
    <name type="scientific">Araneus ventricosus</name>
    <name type="common">Orbweaver spider</name>
    <name type="synonym">Epeira ventricosa</name>
    <dbReference type="NCBI Taxonomy" id="182803"/>
    <lineage>
        <taxon>Eukaryota</taxon>
        <taxon>Metazoa</taxon>
        <taxon>Ecdysozoa</taxon>
        <taxon>Arthropoda</taxon>
        <taxon>Chelicerata</taxon>
        <taxon>Arachnida</taxon>
        <taxon>Araneae</taxon>
        <taxon>Araneomorphae</taxon>
        <taxon>Entelegynae</taxon>
        <taxon>Araneoidea</taxon>
        <taxon>Araneidae</taxon>
        <taxon>Araneus</taxon>
    </lineage>
</organism>
<name>A0A4Y2NJZ3_ARAVE</name>